<protein>
    <submittedName>
        <fullName evidence="1">Uncharacterized protein</fullName>
    </submittedName>
</protein>
<evidence type="ECO:0000313" key="1">
    <source>
        <dbReference type="EMBL" id="KAG7176872.1"/>
    </source>
</evidence>
<sequence length="58" mass="6696">MEETDQRVVVISNVGEEQTVVVEKGQMVTMDEKRYVIIHEENEGQQPMKFDSFLAHVS</sequence>
<proteinExistence type="predicted"/>
<dbReference type="Proteomes" id="UP000747542">
    <property type="component" value="Unassembled WGS sequence"/>
</dbReference>
<evidence type="ECO:0000313" key="2">
    <source>
        <dbReference type="Proteomes" id="UP000747542"/>
    </source>
</evidence>
<gene>
    <name evidence="1" type="ORF">Hamer_G000064</name>
</gene>
<reference evidence="1" key="1">
    <citation type="journal article" date="2021" name="Sci. Adv.">
        <title>The American lobster genome reveals insights on longevity, neural, and immune adaptations.</title>
        <authorList>
            <person name="Polinski J.M."/>
            <person name="Zimin A.V."/>
            <person name="Clark K.F."/>
            <person name="Kohn A.B."/>
            <person name="Sadowski N."/>
            <person name="Timp W."/>
            <person name="Ptitsyn A."/>
            <person name="Khanna P."/>
            <person name="Romanova D.Y."/>
            <person name="Williams P."/>
            <person name="Greenwood S.J."/>
            <person name="Moroz L.L."/>
            <person name="Walt D.R."/>
            <person name="Bodnar A.G."/>
        </authorList>
    </citation>
    <scope>NUCLEOTIDE SEQUENCE</scope>
    <source>
        <strain evidence="1">GMGI-L3</strain>
    </source>
</reference>
<dbReference type="EMBL" id="JAHLQT010002534">
    <property type="protein sequence ID" value="KAG7176872.1"/>
    <property type="molecule type" value="Genomic_DNA"/>
</dbReference>
<comment type="caution">
    <text evidence="1">The sequence shown here is derived from an EMBL/GenBank/DDBJ whole genome shotgun (WGS) entry which is preliminary data.</text>
</comment>
<dbReference type="AlphaFoldDB" id="A0A8J5NBW4"/>
<keyword evidence="2" id="KW-1185">Reference proteome</keyword>
<organism evidence="1 2">
    <name type="scientific">Homarus americanus</name>
    <name type="common">American lobster</name>
    <dbReference type="NCBI Taxonomy" id="6706"/>
    <lineage>
        <taxon>Eukaryota</taxon>
        <taxon>Metazoa</taxon>
        <taxon>Ecdysozoa</taxon>
        <taxon>Arthropoda</taxon>
        <taxon>Crustacea</taxon>
        <taxon>Multicrustacea</taxon>
        <taxon>Malacostraca</taxon>
        <taxon>Eumalacostraca</taxon>
        <taxon>Eucarida</taxon>
        <taxon>Decapoda</taxon>
        <taxon>Pleocyemata</taxon>
        <taxon>Astacidea</taxon>
        <taxon>Nephropoidea</taxon>
        <taxon>Nephropidae</taxon>
        <taxon>Homarus</taxon>
    </lineage>
</organism>
<name>A0A8J5NBW4_HOMAM</name>
<accession>A0A8J5NBW4</accession>